<feature type="region of interest" description="Disordered" evidence="1">
    <location>
        <begin position="288"/>
        <end position="552"/>
    </location>
</feature>
<feature type="compositionally biased region" description="Low complexity" evidence="1">
    <location>
        <begin position="334"/>
        <end position="368"/>
    </location>
</feature>
<evidence type="ECO:0000313" key="5">
    <source>
        <dbReference type="EMBL" id="KAF3201806.1"/>
    </source>
</evidence>
<dbReference type="EMBL" id="WIWS01000194">
    <property type="protein sequence ID" value="KAF3199050.1"/>
    <property type="molecule type" value="Genomic_DNA"/>
</dbReference>
<evidence type="ECO:0000256" key="1">
    <source>
        <dbReference type="SAM" id="MobiDB-lite"/>
    </source>
</evidence>
<feature type="compositionally biased region" description="Polar residues" evidence="1">
    <location>
        <begin position="40"/>
        <end position="62"/>
    </location>
</feature>
<accession>A0A6G1LS27</accession>
<evidence type="ECO:0000313" key="6">
    <source>
        <dbReference type="Proteomes" id="UP000472727"/>
    </source>
</evidence>
<gene>
    <name evidence="4" type="ORF">TWF106_004050</name>
    <name evidence="5" type="ORF">TWF191_003224</name>
    <name evidence="3" type="ORF">TWF679_005486</name>
    <name evidence="2" type="ORF">TWF788_005329</name>
</gene>
<feature type="compositionally biased region" description="Polar residues" evidence="1">
    <location>
        <begin position="307"/>
        <end position="321"/>
    </location>
</feature>
<dbReference type="EMBL" id="WIPF01000176">
    <property type="protein sequence ID" value="KAF3201806.1"/>
    <property type="molecule type" value="Genomic_DNA"/>
</dbReference>
<sequence>MASITASRGVASITPPSSSHGHRDWDYSVPIDAPEDDGNTYYSYTGNNRNGGASRSRTSSVTKPKGVENRKPSYNRSNSDYARDTPRNAYLSNAAEISQDDFLAAPRAPALSSRSPSSADGRDSVIDLYSNNRLSTISGVTEILPNINSSATAMYDLSGDIDNREASSWIHRDKLMRIESVEFKKTPTSSEAWVKTASRKLSLGRMSEARGNSNSQAWENSFERSGEEGSEVFDDNDFDLRLPEEREAAREAERIAQKLAAARNKSNTPSKIPVNIASPAPIPLQFLERNSPLKRARSGSIDEDEVQSISYPATRTRSQTLESEDPPVTPPEKSAPGTASSSTPPNRTTRSLSKSSPRRPSSSHRASAAGGKNLPKLRTASASGNRGSGGSGSASINAAPQHKSPEGQPPWAVASYAPDPKLPQDQQIIPTVAKRLQQEEWEREGAPASVFDRDLRPLKLYEKDIEPKEAINFGEQSAQWPISNEKQRDPPPMVEPKKEIPRMESPKILPKAPRSESPPPRPPSREPIRVKDPDEVPTKGKKDKGCCGCTIM</sequence>
<feature type="compositionally biased region" description="Basic and acidic residues" evidence="1">
    <location>
        <begin position="523"/>
        <end position="545"/>
    </location>
</feature>
<evidence type="ECO:0000313" key="9">
    <source>
        <dbReference type="Proteomes" id="UP000614610"/>
    </source>
</evidence>
<evidence type="ECO:0000313" key="8">
    <source>
        <dbReference type="Proteomes" id="UP000483672"/>
    </source>
</evidence>
<protein>
    <recommendedName>
        <fullName evidence="10">TeaA receptor TeaR</fullName>
    </recommendedName>
</protein>
<organism evidence="3 9">
    <name type="scientific">Orbilia oligospora</name>
    <name type="common">Nematode-trapping fungus</name>
    <name type="synonym">Arthrobotrys oligospora</name>
    <dbReference type="NCBI Taxonomy" id="2813651"/>
    <lineage>
        <taxon>Eukaryota</taxon>
        <taxon>Fungi</taxon>
        <taxon>Dikarya</taxon>
        <taxon>Ascomycota</taxon>
        <taxon>Pezizomycotina</taxon>
        <taxon>Orbiliomycetes</taxon>
        <taxon>Orbiliales</taxon>
        <taxon>Orbiliaceae</taxon>
        <taxon>Orbilia</taxon>
    </lineage>
</organism>
<feature type="compositionally biased region" description="Basic and acidic residues" evidence="1">
    <location>
        <begin position="485"/>
        <end position="505"/>
    </location>
</feature>
<reference evidence="6 7" key="1">
    <citation type="submission" date="2019-06" db="EMBL/GenBank/DDBJ databases">
        <authorList>
            <person name="Palmer J.M."/>
        </authorList>
    </citation>
    <scope>NUCLEOTIDE SEQUENCE</scope>
    <source>
        <strain evidence="4 6">TWF106</strain>
        <strain evidence="5 8">TWF191</strain>
        <strain evidence="3">TWF679</strain>
        <strain evidence="2 7">TWF788</strain>
    </source>
</reference>
<dbReference type="Proteomes" id="UP000483672">
    <property type="component" value="Unassembled WGS sequence"/>
</dbReference>
<dbReference type="OrthoDB" id="418495at2759"/>
<name>A0A6G1LS27_ORBOL</name>
<feature type="compositionally biased region" description="Basic and acidic residues" evidence="1">
    <location>
        <begin position="436"/>
        <end position="469"/>
    </location>
</feature>
<evidence type="ECO:0000313" key="4">
    <source>
        <dbReference type="EMBL" id="KAF3199050.1"/>
    </source>
</evidence>
<dbReference type="Proteomes" id="UP000472727">
    <property type="component" value="Unassembled WGS sequence"/>
</dbReference>
<evidence type="ECO:0000313" key="2">
    <source>
        <dbReference type="EMBL" id="KAF3157349.1"/>
    </source>
</evidence>
<dbReference type="Proteomes" id="UP000614610">
    <property type="component" value="Unassembled WGS sequence"/>
</dbReference>
<dbReference type="EMBL" id="JAABOE010000248">
    <property type="protein sequence ID" value="KAF3157349.1"/>
    <property type="molecule type" value="Genomic_DNA"/>
</dbReference>
<proteinExistence type="predicted"/>
<evidence type="ECO:0008006" key="10">
    <source>
        <dbReference type="Google" id="ProtNLM"/>
    </source>
</evidence>
<feature type="compositionally biased region" description="Polar residues" evidence="1">
    <location>
        <begin position="474"/>
        <end position="484"/>
    </location>
</feature>
<dbReference type="AlphaFoldDB" id="A0A6G1LS27"/>
<dbReference type="Proteomes" id="UP000479691">
    <property type="component" value="Unassembled WGS sequence"/>
</dbReference>
<feature type="region of interest" description="Disordered" evidence="1">
    <location>
        <begin position="1"/>
        <end position="87"/>
    </location>
</feature>
<dbReference type="EMBL" id="WIWT01000260">
    <property type="protein sequence ID" value="KAF3196294.1"/>
    <property type="molecule type" value="Genomic_DNA"/>
</dbReference>
<evidence type="ECO:0000313" key="7">
    <source>
        <dbReference type="Proteomes" id="UP000479691"/>
    </source>
</evidence>
<feature type="compositionally biased region" description="Acidic residues" evidence="1">
    <location>
        <begin position="228"/>
        <end position="237"/>
    </location>
</feature>
<feature type="compositionally biased region" description="Polar residues" evidence="1">
    <location>
        <begin position="210"/>
        <end position="219"/>
    </location>
</feature>
<evidence type="ECO:0000313" key="3">
    <source>
        <dbReference type="EMBL" id="KAF3196294.1"/>
    </source>
</evidence>
<comment type="caution">
    <text evidence="3">The sequence shown here is derived from an EMBL/GenBank/DDBJ whole genome shotgun (WGS) entry which is preliminary data.</text>
</comment>
<feature type="region of interest" description="Disordered" evidence="1">
    <location>
        <begin position="205"/>
        <end position="239"/>
    </location>
</feature>